<dbReference type="InterPro" id="IPR000070">
    <property type="entry name" value="Pectinesterase_cat"/>
</dbReference>
<dbReference type="PANTHER" id="PTHR31707">
    <property type="entry name" value="PECTINESTERASE"/>
    <property type="match status" value="1"/>
</dbReference>
<dbReference type="SUPFAM" id="SSF51126">
    <property type="entry name" value="Pectin lyase-like"/>
    <property type="match status" value="1"/>
</dbReference>
<evidence type="ECO:0000256" key="9">
    <source>
        <dbReference type="PROSITE-ProRule" id="PRU10040"/>
    </source>
</evidence>
<keyword evidence="8 10" id="KW-0063">Aspartyl esterase</keyword>
<evidence type="ECO:0000256" key="2">
    <source>
        <dbReference type="ARBA" id="ARBA00005184"/>
    </source>
</evidence>
<keyword evidence="6 10" id="KW-0134">Cell wall</keyword>
<protein>
    <recommendedName>
        <fullName evidence="5 10">Pectinesterase</fullName>
        <ecNumber evidence="5 10">3.1.1.11</ecNumber>
    </recommendedName>
</protein>
<reference evidence="13" key="1">
    <citation type="submission" date="2020-06" db="EMBL/GenBank/DDBJ databases">
        <title>WGS assembly of Ceratodon purpureus strain R40.</title>
        <authorList>
            <person name="Carey S.B."/>
            <person name="Jenkins J."/>
            <person name="Shu S."/>
            <person name="Lovell J.T."/>
            <person name="Sreedasyam A."/>
            <person name="Maumus F."/>
            <person name="Tiley G.P."/>
            <person name="Fernandez-Pozo N."/>
            <person name="Barry K."/>
            <person name="Chen C."/>
            <person name="Wang M."/>
            <person name="Lipzen A."/>
            <person name="Daum C."/>
            <person name="Saski C.A."/>
            <person name="Payton A.C."/>
            <person name="Mcbreen J.C."/>
            <person name="Conrad R.E."/>
            <person name="Kollar L.M."/>
            <person name="Olsson S."/>
            <person name="Huttunen S."/>
            <person name="Landis J.B."/>
            <person name="Wickett N.J."/>
            <person name="Johnson M.G."/>
            <person name="Rensing S.A."/>
            <person name="Grimwood J."/>
            <person name="Schmutz J."/>
            <person name="Mcdaniel S.F."/>
        </authorList>
    </citation>
    <scope>NUCLEOTIDE SEQUENCE</scope>
    <source>
        <strain evidence="13">R40</strain>
    </source>
</reference>
<evidence type="ECO:0000256" key="6">
    <source>
        <dbReference type="ARBA" id="ARBA00022512"/>
    </source>
</evidence>
<keyword evidence="10" id="KW-0964">Secreted</keyword>
<dbReference type="Gene3D" id="2.160.20.10">
    <property type="entry name" value="Single-stranded right-handed beta-helix, Pectin lyase-like"/>
    <property type="match status" value="1"/>
</dbReference>
<name>A0A8T0GKH7_CERPU</name>
<keyword evidence="14" id="KW-1185">Reference proteome</keyword>
<evidence type="ECO:0000259" key="12">
    <source>
        <dbReference type="SMART" id="SM00856"/>
    </source>
</evidence>
<evidence type="ECO:0000256" key="8">
    <source>
        <dbReference type="ARBA" id="ARBA00023085"/>
    </source>
</evidence>
<comment type="similarity">
    <text evidence="3">In the N-terminal section; belongs to the PMEI family.</text>
</comment>
<dbReference type="GO" id="GO:0045490">
    <property type="term" value="P:pectin catabolic process"/>
    <property type="evidence" value="ECO:0007669"/>
    <property type="project" value="UniProtKB-UniRule"/>
</dbReference>
<dbReference type="AlphaFoldDB" id="A0A8T0GKH7"/>
<keyword evidence="11" id="KW-1133">Transmembrane helix</keyword>
<keyword evidence="10" id="KW-0961">Cell wall biogenesis/degradation</keyword>
<dbReference type="InterPro" id="IPR011050">
    <property type="entry name" value="Pectin_lyase_fold/virulence"/>
</dbReference>
<accession>A0A8T0GKH7</accession>
<dbReference type="SMART" id="SM00856">
    <property type="entry name" value="PMEI"/>
    <property type="match status" value="1"/>
</dbReference>
<sequence>MGILLEDAAMPLVREVARPEPGLRGRVLASILFVVAGVAVVMILFPWKQKSGIEESRHGQLVGVEAFDAACSATLYPSVCVETLLPNYRAHSTSSKGLTEILISSASRGVARTLAAVLANRGVSRIGFWGERVCHSTLVSSTEQLEASLAAMNSTHPRFDDIKMRISAAMEFHTTCIDALMETRALEAHTVATKQHTEKLLSNALAFVIALSRFGNSVDSWQSILKSPSFLSPSMDEPKPWISREQQEELMLDDPPIDVVVAKDGSGLFKSIQAAIDAAPKTGNATAKRYVIRIKAGVYNEQITVSKKATNFMFIGDGAEKTIITGNKSVALTPGMTTFLSASLIVEGTGFIGKAFTARNTAGAAGHQAVAMRVSADMAAFYQCSFDGYQDTLYTHTFRQFYRETTVSGTVDFIFGNAAVAFQSCTLVAKKSTLPGQQNTYTAQGRTDPGQITGMSFQSCTFDATPELKASAGAFKTYLGRPWKAYSTHVNLKCNLLEHIDPAGWLPWNTSDFGLRTSFFAEWKDFGPGAATAKRAWWSKQITDASVAGKFQAVPFTQADQWVPATSIPLTTSLP</sequence>
<dbReference type="EMBL" id="CM026431">
    <property type="protein sequence ID" value="KAG0559500.1"/>
    <property type="molecule type" value="Genomic_DNA"/>
</dbReference>
<dbReference type="PROSITE" id="PS00503">
    <property type="entry name" value="PECTINESTERASE_2"/>
    <property type="match status" value="1"/>
</dbReference>
<dbReference type="GO" id="GO:0042545">
    <property type="term" value="P:cell wall modification"/>
    <property type="evidence" value="ECO:0007669"/>
    <property type="project" value="UniProtKB-UniRule"/>
</dbReference>
<dbReference type="InterPro" id="IPR035513">
    <property type="entry name" value="Invertase/methylesterase_inhib"/>
</dbReference>
<evidence type="ECO:0000313" key="14">
    <source>
        <dbReference type="Proteomes" id="UP000822688"/>
    </source>
</evidence>
<comment type="subcellular location">
    <subcellularLocation>
        <location evidence="1 10">Secreted</location>
        <location evidence="1 10">Cell wall</location>
    </subcellularLocation>
</comment>
<organism evidence="13 14">
    <name type="scientific">Ceratodon purpureus</name>
    <name type="common">Fire moss</name>
    <name type="synonym">Dicranum purpureum</name>
    <dbReference type="NCBI Taxonomy" id="3225"/>
    <lineage>
        <taxon>Eukaryota</taxon>
        <taxon>Viridiplantae</taxon>
        <taxon>Streptophyta</taxon>
        <taxon>Embryophyta</taxon>
        <taxon>Bryophyta</taxon>
        <taxon>Bryophytina</taxon>
        <taxon>Bryopsida</taxon>
        <taxon>Dicranidae</taxon>
        <taxon>Pseudoditrichales</taxon>
        <taxon>Ditrichaceae</taxon>
        <taxon>Ceratodon</taxon>
    </lineage>
</organism>
<evidence type="ECO:0000256" key="5">
    <source>
        <dbReference type="ARBA" id="ARBA00013229"/>
    </source>
</evidence>
<proteinExistence type="inferred from homology"/>
<dbReference type="InterPro" id="IPR033131">
    <property type="entry name" value="Pectinesterase_Asp_AS"/>
</dbReference>
<feature type="active site" evidence="9">
    <location>
        <position position="412"/>
    </location>
</feature>
<dbReference type="Proteomes" id="UP000822688">
    <property type="component" value="Chromosome 10"/>
</dbReference>
<dbReference type="GO" id="GO:0030599">
    <property type="term" value="F:pectinesterase activity"/>
    <property type="evidence" value="ECO:0007669"/>
    <property type="project" value="UniProtKB-UniRule"/>
</dbReference>
<dbReference type="Gene3D" id="1.20.140.40">
    <property type="entry name" value="Invertase/pectin methylesterase inhibitor family protein"/>
    <property type="match status" value="1"/>
</dbReference>
<evidence type="ECO:0000256" key="3">
    <source>
        <dbReference type="ARBA" id="ARBA00006027"/>
    </source>
</evidence>
<evidence type="ECO:0000256" key="10">
    <source>
        <dbReference type="RuleBase" id="RU000589"/>
    </source>
</evidence>
<dbReference type="Pfam" id="PF04043">
    <property type="entry name" value="PMEI"/>
    <property type="match status" value="1"/>
</dbReference>
<dbReference type="Pfam" id="PF01095">
    <property type="entry name" value="Pectinesterase"/>
    <property type="match status" value="1"/>
</dbReference>
<dbReference type="FunFam" id="2.160.20.10:FF:000029">
    <property type="entry name" value="Pectinesterase 4"/>
    <property type="match status" value="1"/>
</dbReference>
<evidence type="ECO:0000256" key="4">
    <source>
        <dbReference type="ARBA" id="ARBA00007786"/>
    </source>
</evidence>
<dbReference type="NCBIfam" id="TIGR01614">
    <property type="entry name" value="PME_inhib"/>
    <property type="match status" value="1"/>
</dbReference>
<dbReference type="GO" id="GO:0004857">
    <property type="term" value="F:enzyme inhibitor activity"/>
    <property type="evidence" value="ECO:0007669"/>
    <property type="project" value="InterPro"/>
</dbReference>
<dbReference type="SUPFAM" id="SSF101148">
    <property type="entry name" value="Plant invertase/pectin methylesterase inhibitor"/>
    <property type="match status" value="1"/>
</dbReference>
<feature type="transmembrane region" description="Helical" evidence="11">
    <location>
        <begin position="27"/>
        <end position="47"/>
    </location>
</feature>
<keyword evidence="11" id="KW-0812">Transmembrane</keyword>
<keyword evidence="7 10" id="KW-0378">Hydrolase</keyword>
<feature type="domain" description="Pectinesterase inhibitor" evidence="12">
    <location>
        <begin position="62"/>
        <end position="207"/>
    </location>
</feature>
<dbReference type="InterPro" id="IPR006501">
    <property type="entry name" value="Pectinesterase_inhib_dom"/>
</dbReference>
<evidence type="ECO:0000256" key="1">
    <source>
        <dbReference type="ARBA" id="ARBA00004191"/>
    </source>
</evidence>
<keyword evidence="11" id="KW-0472">Membrane</keyword>
<evidence type="ECO:0000256" key="11">
    <source>
        <dbReference type="SAM" id="Phobius"/>
    </source>
</evidence>
<evidence type="ECO:0000256" key="7">
    <source>
        <dbReference type="ARBA" id="ARBA00022801"/>
    </source>
</evidence>
<comment type="function">
    <text evidence="10">Acts in the modification of cell walls via demethylesterification of cell wall pectin.</text>
</comment>
<dbReference type="InterPro" id="IPR018040">
    <property type="entry name" value="Pectinesterase_Tyr_AS"/>
</dbReference>
<comment type="catalytic activity">
    <reaction evidence="10">
        <text>[(1-&gt;4)-alpha-D-galacturonosyl methyl ester](n) + n H2O = [(1-&gt;4)-alpha-D-galacturonosyl](n) + n methanol + n H(+)</text>
        <dbReference type="Rhea" id="RHEA:22380"/>
        <dbReference type="Rhea" id="RHEA-COMP:14570"/>
        <dbReference type="Rhea" id="RHEA-COMP:14573"/>
        <dbReference type="ChEBI" id="CHEBI:15377"/>
        <dbReference type="ChEBI" id="CHEBI:15378"/>
        <dbReference type="ChEBI" id="CHEBI:17790"/>
        <dbReference type="ChEBI" id="CHEBI:140522"/>
        <dbReference type="ChEBI" id="CHEBI:140523"/>
        <dbReference type="EC" id="3.1.1.11"/>
    </reaction>
</comment>
<dbReference type="PROSITE" id="PS00800">
    <property type="entry name" value="PECTINESTERASE_1"/>
    <property type="match status" value="1"/>
</dbReference>
<evidence type="ECO:0000313" key="13">
    <source>
        <dbReference type="EMBL" id="KAG0559500.1"/>
    </source>
</evidence>
<comment type="pathway">
    <text evidence="2 10">Glycan metabolism; pectin degradation; 2-dehydro-3-deoxy-D-gluconate from pectin: step 1/5.</text>
</comment>
<dbReference type="CDD" id="cd15798">
    <property type="entry name" value="PMEI-like_3"/>
    <property type="match status" value="1"/>
</dbReference>
<gene>
    <name evidence="13" type="ORF">KC19_10G109900</name>
</gene>
<dbReference type="EC" id="3.1.1.11" evidence="5 10"/>
<dbReference type="InterPro" id="IPR012334">
    <property type="entry name" value="Pectin_lyas_fold"/>
</dbReference>
<comment type="similarity">
    <text evidence="4">In the C-terminal section; belongs to the pectinesterase family.</text>
</comment>
<comment type="caution">
    <text evidence="13">The sequence shown here is derived from an EMBL/GenBank/DDBJ whole genome shotgun (WGS) entry which is preliminary data.</text>
</comment>